<evidence type="ECO:0000313" key="9">
    <source>
        <dbReference type="EMBL" id="PWB96845.1"/>
    </source>
</evidence>
<name>A0A2U1SYZ1_9MICO</name>
<comment type="subcellular location">
    <subcellularLocation>
        <location evidence="1">Cell membrane</location>
        <topology evidence="1">Multi-pass membrane protein</topology>
    </subcellularLocation>
</comment>
<keyword evidence="6 7" id="KW-0472">Membrane</keyword>
<evidence type="ECO:0000256" key="4">
    <source>
        <dbReference type="ARBA" id="ARBA00022692"/>
    </source>
</evidence>
<accession>A0A2U1SYZ1</accession>
<dbReference type="RefSeq" id="WP_108516736.1">
    <property type="nucleotide sequence ID" value="NZ_CP026951.1"/>
</dbReference>
<dbReference type="InterPro" id="IPR005115">
    <property type="entry name" value="Gly_transporter"/>
</dbReference>
<evidence type="ECO:0000259" key="8">
    <source>
        <dbReference type="Pfam" id="PF03458"/>
    </source>
</evidence>
<evidence type="ECO:0000256" key="3">
    <source>
        <dbReference type="ARBA" id="ARBA00022475"/>
    </source>
</evidence>
<evidence type="ECO:0000313" key="10">
    <source>
        <dbReference type="Proteomes" id="UP000244978"/>
    </source>
</evidence>
<feature type="transmembrane region" description="Helical" evidence="7">
    <location>
        <begin position="6"/>
        <end position="28"/>
    </location>
</feature>
<dbReference type="OrthoDB" id="9791874at2"/>
<feature type="domain" description="Glycine transporter" evidence="8">
    <location>
        <begin position="9"/>
        <end position="86"/>
    </location>
</feature>
<feature type="transmembrane region" description="Helical" evidence="7">
    <location>
        <begin position="151"/>
        <end position="174"/>
    </location>
</feature>
<reference evidence="10" key="1">
    <citation type="submission" date="2018-04" db="EMBL/GenBank/DDBJ databases">
        <authorList>
            <person name="Liu S."/>
            <person name="Wang Z."/>
            <person name="Li J."/>
        </authorList>
    </citation>
    <scope>NUCLEOTIDE SEQUENCE [LARGE SCALE GENOMIC DNA]</scope>
    <source>
        <strain evidence="10">S1194</strain>
    </source>
</reference>
<feature type="transmembrane region" description="Helical" evidence="7">
    <location>
        <begin position="35"/>
        <end position="54"/>
    </location>
</feature>
<evidence type="ECO:0000256" key="5">
    <source>
        <dbReference type="ARBA" id="ARBA00022989"/>
    </source>
</evidence>
<comment type="caution">
    <text evidence="9">The sequence shown here is derived from an EMBL/GenBank/DDBJ whole genome shotgun (WGS) entry which is preliminary data.</text>
</comment>
<gene>
    <name evidence="9" type="ORF">DF220_02620</name>
</gene>
<dbReference type="PANTHER" id="PTHR30506">
    <property type="entry name" value="INNER MEMBRANE PROTEIN"/>
    <property type="match status" value="1"/>
</dbReference>
<feature type="transmembrane region" description="Helical" evidence="7">
    <location>
        <begin position="180"/>
        <end position="201"/>
    </location>
</feature>
<keyword evidence="10" id="KW-1185">Reference proteome</keyword>
<sequence>MEQAFSIPLWADLIAVSAGSIMGAMYAAGFTSRRIDLLGVAVIGIVTGIGGGIMRDLMLNEPLAALQTNWYLPVAVATALIGMLLERTFHRLRHVLTAVDALSLGLFGAIGTTKALAAGLPAIPAIFVGMLAAVGGGLLRDMLLATPIAIMQVGSLYAVAAFSGAGLIVLLETAGVPPHIAALSGVVLTFSVRILAVLFNWSLPEQRRLTQLPRLPRMSLGKAWPRRTWRQSKPGVSAPEEG</sequence>
<evidence type="ECO:0000256" key="1">
    <source>
        <dbReference type="ARBA" id="ARBA00004651"/>
    </source>
</evidence>
<dbReference type="AlphaFoldDB" id="A0A2U1SYZ1"/>
<protein>
    <recommendedName>
        <fullName evidence="8">Glycine transporter domain-containing protein</fullName>
    </recommendedName>
</protein>
<dbReference type="PANTHER" id="PTHR30506:SF3">
    <property type="entry name" value="UPF0126 INNER MEMBRANE PROTEIN YADS-RELATED"/>
    <property type="match status" value="1"/>
</dbReference>
<dbReference type="KEGG" id="salc:C2138_07470"/>
<dbReference type="Proteomes" id="UP000244978">
    <property type="component" value="Unassembled WGS sequence"/>
</dbReference>
<dbReference type="GO" id="GO:0005886">
    <property type="term" value="C:plasma membrane"/>
    <property type="evidence" value="ECO:0007669"/>
    <property type="project" value="UniProtKB-SubCell"/>
</dbReference>
<evidence type="ECO:0000256" key="6">
    <source>
        <dbReference type="ARBA" id="ARBA00023136"/>
    </source>
</evidence>
<keyword evidence="4 7" id="KW-0812">Transmembrane</keyword>
<keyword evidence="5 7" id="KW-1133">Transmembrane helix</keyword>
<evidence type="ECO:0000256" key="2">
    <source>
        <dbReference type="ARBA" id="ARBA00008193"/>
    </source>
</evidence>
<feature type="transmembrane region" description="Helical" evidence="7">
    <location>
        <begin position="92"/>
        <end position="110"/>
    </location>
</feature>
<evidence type="ECO:0000256" key="7">
    <source>
        <dbReference type="SAM" id="Phobius"/>
    </source>
</evidence>
<keyword evidence="3" id="KW-1003">Cell membrane</keyword>
<comment type="similarity">
    <text evidence="2">Belongs to the UPF0126 family.</text>
</comment>
<feature type="domain" description="Glycine transporter" evidence="8">
    <location>
        <begin position="98"/>
        <end position="171"/>
    </location>
</feature>
<proteinExistence type="inferred from homology"/>
<feature type="transmembrane region" description="Helical" evidence="7">
    <location>
        <begin position="116"/>
        <end position="139"/>
    </location>
</feature>
<organism evidence="9 10">
    <name type="scientific">Homoserinimonas hongtaonis</name>
    <dbReference type="NCBI Taxonomy" id="2079791"/>
    <lineage>
        <taxon>Bacteria</taxon>
        <taxon>Bacillati</taxon>
        <taxon>Actinomycetota</taxon>
        <taxon>Actinomycetes</taxon>
        <taxon>Micrococcales</taxon>
        <taxon>Microbacteriaceae</taxon>
        <taxon>Homoserinimonas</taxon>
    </lineage>
</organism>
<dbReference type="EMBL" id="QEEX01000001">
    <property type="protein sequence ID" value="PWB96845.1"/>
    <property type="molecule type" value="Genomic_DNA"/>
</dbReference>
<dbReference type="Pfam" id="PF03458">
    <property type="entry name" value="Gly_transporter"/>
    <property type="match status" value="2"/>
</dbReference>
<feature type="transmembrane region" description="Helical" evidence="7">
    <location>
        <begin position="66"/>
        <end position="85"/>
    </location>
</feature>